<organism evidence="2 3">
    <name type="scientific">Luteimonas galliterrae</name>
    <dbReference type="NCBI Taxonomy" id="2940486"/>
    <lineage>
        <taxon>Bacteria</taxon>
        <taxon>Pseudomonadati</taxon>
        <taxon>Pseudomonadota</taxon>
        <taxon>Gammaproteobacteria</taxon>
        <taxon>Lysobacterales</taxon>
        <taxon>Lysobacteraceae</taxon>
        <taxon>Luteimonas</taxon>
    </lineage>
</organism>
<reference evidence="2 3" key="1">
    <citation type="submission" date="2022-05" db="EMBL/GenBank/DDBJ databases">
        <title>Luteimonas sp. SX5, whole genome shotgun sequencing project.</title>
        <authorList>
            <person name="Zhao G."/>
            <person name="Shen L."/>
        </authorList>
    </citation>
    <scope>NUCLEOTIDE SEQUENCE [LARGE SCALE GENOMIC DNA]</scope>
    <source>
        <strain evidence="2 3">SX5</strain>
    </source>
</reference>
<dbReference type="RefSeq" id="WP_249474663.1">
    <property type="nucleotide sequence ID" value="NZ_JAMBEP010000002.1"/>
</dbReference>
<keyword evidence="3" id="KW-1185">Reference proteome</keyword>
<keyword evidence="1" id="KW-0732">Signal</keyword>
<dbReference type="Proteomes" id="UP001431217">
    <property type="component" value="Unassembled WGS sequence"/>
</dbReference>
<accession>A0ABT0MM04</accession>
<feature type="signal peptide" evidence="1">
    <location>
        <begin position="1"/>
        <end position="21"/>
    </location>
</feature>
<name>A0ABT0MM04_9GAMM</name>
<protein>
    <recommendedName>
        <fullName evidence="4">C-type lysozyme inhibitor domain-containing protein</fullName>
    </recommendedName>
</protein>
<evidence type="ECO:0008006" key="4">
    <source>
        <dbReference type="Google" id="ProtNLM"/>
    </source>
</evidence>
<evidence type="ECO:0000313" key="2">
    <source>
        <dbReference type="EMBL" id="MCL1635260.1"/>
    </source>
</evidence>
<evidence type="ECO:0000313" key="3">
    <source>
        <dbReference type="Proteomes" id="UP001431217"/>
    </source>
</evidence>
<dbReference type="EMBL" id="JAMBEP010000002">
    <property type="protein sequence ID" value="MCL1635260.1"/>
    <property type="molecule type" value="Genomic_DNA"/>
</dbReference>
<proteinExistence type="predicted"/>
<feature type="chain" id="PRO_5045759189" description="C-type lysozyme inhibitor domain-containing protein" evidence="1">
    <location>
        <begin position="22"/>
        <end position="125"/>
    </location>
</feature>
<comment type="caution">
    <text evidence="2">The sequence shown here is derived from an EMBL/GenBank/DDBJ whole genome shotgun (WGS) entry which is preliminary data.</text>
</comment>
<evidence type="ECO:0000256" key="1">
    <source>
        <dbReference type="SAM" id="SignalP"/>
    </source>
</evidence>
<sequence>MRSALLLTGILLLGACGREQAQPGPTKAFQQEGVVFKLDPQPAADCKARGQRYRGTVQWQVPAADKIDLELRLRTTDGQVFLGTNQASGTQQTGDWVEPGLWFLLLDHRKGETVAAFQAGPSPCQ</sequence>
<gene>
    <name evidence="2" type="ORF">M2650_11550</name>
</gene>
<dbReference type="PROSITE" id="PS51257">
    <property type="entry name" value="PROKAR_LIPOPROTEIN"/>
    <property type="match status" value="1"/>
</dbReference>